<accession>A0ABT4PZZ2</accession>
<dbReference type="CDD" id="cd02440">
    <property type="entry name" value="AdoMet_MTases"/>
    <property type="match status" value="1"/>
</dbReference>
<dbReference type="RefSeq" id="WP_269896590.1">
    <property type="nucleotide sequence ID" value="NZ_JAPZPY010000015.1"/>
</dbReference>
<dbReference type="Gene3D" id="3.40.50.150">
    <property type="entry name" value="Vaccinia Virus protein VP39"/>
    <property type="match status" value="1"/>
</dbReference>
<keyword evidence="2" id="KW-0808">Transferase</keyword>
<dbReference type="GO" id="GO:0008168">
    <property type="term" value="F:methyltransferase activity"/>
    <property type="evidence" value="ECO:0007669"/>
    <property type="project" value="UniProtKB-KW"/>
</dbReference>
<evidence type="ECO:0000313" key="4">
    <source>
        <dbReference type="EMBL" id="MCZ8382107.1"/>
    </source>
</evidence>
<dbReference type="InterPro" id="IPR041698">
    <property type="entry name" value="Methyltransf_25"/>
</dbReference>
<keyword evidence="5" id="KW-1185">Reference proteome</keyword>
<evidence type="ECO:0000256" key="1">
    <source>
        <dbReference type="ARBA" id="ARBA00022603"/>
    </source>
</evidence>
<dbReference type="PANTHER" id="PTHR43861">
    <property type="entry name" value="TRANS-ACONITATE 2-METHYLTRANSFERASE-RELATED"/>
    <property type="match status" value="1"/>
</dbReference>
<sequence>MTADHARRLLTAVGPITHLRVVELACGDGELSQALADAVGAGGRVLAGDIADEAVRRARARLIRHANVTVARFDAHQIPCADGSVDVVIAGMLLMLTDRPRSVLEDVRRVLRSGGRVGASVWGMAQDNPWLSLIGAALTRSELAVRAAPAARPGGPFALARPDTLRRLVSSAGFEDVHIERVDSVLSCADHHAYLEYTRARLPSVAAALDRADERRRARLLEVLESATRRFRSDGELRLPVSALVCTGSVR</sequence>
<dbReference type="InterPro" id="IPR029063">
    <property type="entry name" value="SAM-dependent_MTases_sf"/>
</dbReference>
<protein>
    <submittedName>
        <fullName evidence="4">Methyltransferase domain-containing protein</fullName>
    </submittedName>
</protein>
<name>A0ABT4PZZ2_9MYCO</name>
<comment type="caution">
    <text evidence="4">The sequence shown here is derived from an EMBL/GenBank/DDBJ whole genome shotgun (WGS) entry which is preliminary data.</text>
</comment>
<dbReference type="Proteomes" id="UP001142153">
    <property type="component" value="Unassembled WGS sequence"/>
</dbReference>
<dbReference type="PANTHER" id="PTHR43861:SF1">
    <property type="entry name" value="TRANS-ACONITATE 2-METHYLTRANSFERASE"/>
    <property type="match status" value="1"/>
</dbReference>
<proteinExistence type="predicted"/>
<evidence type="ECO:0000259" key="3">
    <source>
        <dbReference type="Pfam" id="PF13649"/>
    </source>
</evidence>
<keyword evidence="1 4" id="KW-0489">Methyltransferase</keyword>
<dbReference type="Pfam" id="PF13649">
    <property type="entry name" value="Methyltransf_25"/>
    <property type="match status" value="1"/>
</dbReference>
<organism evidence="4 5">
    <name type="scientific">Mycobacterium hippophais</name>
    <dbReference type="NCBI Taxonomy" id="3016340"/>
    <lineage>
        <taxon>Bacteria</taxon>
        <taxon>Bacillati</taxon>
        <taxon>Actinomycetota</taxon>
        <taxon>Actinomycetes</taxon>
        <taxon>Mycobacteriales</taxon>
        <taxon>Mycobacteriaceae</taxon>
        <taxon>Mycobacterium</taxon>
    </lineage>
</organism>
<dbReference type="SUPFAM" id="SSF53335">
    <property type="entry name" value="S-adenosyl-L-methionine-dependent methyltransferases"/>
    <property type="match status" value="1"/>
</dbReference>
<evidence type="ECO:0000313" key="5">
    <source>
        <dbReference type="Proteomes" id="UP001142153"/>
    </source>
</evidence>
<evidence type="ECO:0000256" key="2">
    <source>
        <dbReference type="ARBA" id="ARBA00022679"/>
    </source>
</evidence>
<dbReference type="EMBL" id="JAPZPY010000015">
    <property type="protein sequence ID" value="MCZ8382107.1"/>
    <property type="molecule type" value="Genomic_DNA"/>
</dbReference>
<feature type="domain" description="Methyltransferase" evidence="3">
    <location>
        <begin position="21"/>
        <end position="115"/>
    </location>
</feature>
<reference evidence="4" key="1">
    <citation type="submission" date="2022-12" db="EMBL/GenBank/DDBJ databases">
        <authorList>
            <person name="Deng Y."/>
            <person name="Zhang Y.-Q."/>
        </authorList>
    </citation>
    <scope>NUCLEOTIDE SEQUENCE</scope>
    <source>
        <strain evidence="4">CPCC 205372</strain>
    </source>
</reference>
<gene>
    <name evidence="4" type="ORF">O6P37_24880</name>
</gene>
<dbReference type="GO" id="GO:0032259">
    <property type="term" value="P:methylation"/>
    <property type="evidence" value="ECO:0007669"/>
    <property type="project" value="UniProtKB-KW"/>
</dbReference>